<reference evidence="4" key="1">
    <citation type="journal article" date="2010" name="Nat. Biotechnol.">
        <title>Draft genome sequence of the oilseed species Ricinus communis.</title>
        <authorList>
            <person name="Chan A.P."/>
            <person name="Crabtree J."/>
            <person name="Zhao Q."/>
            <person name="Lorenzi H."/>
            <person name="Orvis J."/>
            <person name="Puiu D."/>
            <person name="Melake-Berhan A."/>
            <person name="Jones K.M."/>
            <person name="Redman J."/>
            <person name="Chen G."/>
            <person name="Cahoon E.B."/>
            <person name="Gedil M."/>
            <person name="Stanke M."/>
            <person name="Haas B.J."/>
            <person name="Wortman J.R."/>
            <person name="Fraser-Liggett C.M."/>
            <person name="Ravel J."/>
            <person name="Rabinowicz P.D."/>
        </authorList>
    </citation>
    <scope>NUCLEOTIDE SEQUENCE [LARGE SCALE GENOMIC DNA]</scope>
    <source>
        <strain evidence="4">cv. Hale</strain>
    </source>
</reference>
<dbReference type="InterPro" id="IPR006568">
    <property type="entry name" value="PSP_pro-rich"/>
</dbReference>
<dbReference type="PANTHER" id="PTHR12785:SF6">
    <property type="entry name" value="SPLICING FACTOR 3B SUBUNIT 2"/>
    <property type="match status" value="1"/>
</dbReference>
<feature type="domain" description="DUF382" evidence="1">
    <location>
        <begin position="1"/>
        <end position="36"/>
    </location>
</feature>
<protein>
    <submittedName>
        <fullName evidence="3">Uncharacterized protein</fullName>
    </submittedName>
</protein>
<dbReference type="PANTHER" id="PTHR12785">
    <property type="entry name" value="SPLICING FACTOR 3B"/>
    <property type="match status" value="1"/>
</dbReference>
<dbReference type="Proteomes" id="UP000008311">
    <property type="component" value="Unassembled WGS sequence"/>
</dbReference>
<dbReference type="STRING" id="3988.B9SWG7"/>
<dbReference type="AlphaFoldDB" id="B9SWG7"/>
<sequence length="87" mass="9833">MGKMDIDYQVLYDAFYKYQTKAKLRAHGNLYYEGEEFEVEKLTEISQRYGSPVSYPYLKIPGLNAPIASGASFGYHPGGWGKSPVDE</sequence>
<gene>
    <name evidence="3" type="ORF">RCOM_0293260</name>
</gene>
<dbReference type="EMBL" id="EQ974198">
    <property type="protein sequence ID" value="EEF32052.1"/>
    <property type="molecule type" value="Genomic_DNA"/>
</dbReference>
<evidence type="ECO:0000259" key="2">
    <source>
        <dbReference type="Pfam" id="PF04046"/>
    </source>
</evidence>
<evidence type="ECO:0000313" key="4">
    <source>
        <dbReference type="Proteomes" id="UP000008311"/>
    </source>
</evidence>
<dbReference type="InterPro" id="IPR052584">
    <property type="entry name" value="U2_snRNP_Complex_Component"/>
</dbReference>
<feature type="domain" description="PSP proline-rich" evidence="2">
    <location>
        <begin position="47"/>
        <end position="65"/>
    </location>
</feature>
<name>B9SWG7_RICCO</name>
<dbReference type="InterPro" id="IPR007180">
    <property type="entry name" value="DUF382"/>
</dbReference>
<accession>B9SWG7</accession>
<evidence type="ECO:0000313" key="3">
    <source>
        <dbReference type="EMBL" id="EEF32052.1"/>
    </source>
</evidence>
<dbReference type="GO" id="GO:0005634">
    <property type="term" value="C:nucleus"/>
    <property type="evidence" value="ECO:0007669"/>
    <property type="project" value="InterPro"/>
</dbReference>
<dbReference type="eggNOG" id="KOG2330">
    <property type="taxonomic scope" value="Eukaryota"/>
</dbReference>
<dbReference type="Pfam" id="PF04046">
    <property type="entry name" value="PSP"/>
    <property type="match status" value="1"/>
</dbReference>
<evidence type="ECO:0000259" key="1">
    <source>
        <dbReference type="Pfam" id="PF04037"/>
    </source>
</evidence>
<dbReference type="Pfam" id="PF04037">
    <property type="entry name" value="DUF382"/>
    <property type="match status" value="1"/>
</dbReference>
<organism evidence="3 4">
    <name type="scientific">Ricinus communis</name>
    <name type="common">Castor bean</name>
    <dbReference type="NCBI Taxonomy" id="3988"/>
    <lineage>
        <taxon>Eukaryota</taxon>
        <taxon>Viridiplantae</taxon>
        <taxon>Streptophyta</taxon>
        <taxon>Embryophyta</taxon>
        <taxon>Tracheophyta</taxon>
        <taxon>Spermatophyta</taxon>
        <taxon>Magnoliopsida</taxon>
        <taxon>eudicotyledons</taxon>
        <taxon>Gunneridae</taxon>
        <taxon>Pentapetalae</taxon>
        <taxon>rosids</taxon>
        <taxon>fabids</taxon>
        <taxon>Malpighiales</taxon>
        <taxon>Euphorbiaceae</taxon>
        <taxon>Acalyphoideae</taxon>
        <taxon>Acalypheae</taxon>
        <taxon>Ricinus</taxon>
    </lineage>
</organism>
<proteinExistence type="predicted"/>
<dbReference type="InParanoid" id="B9SWG7"/>
<keyword evidence="4" id="KW-1185">Reference proteome</keyword>